<gene>
    <name evidence="2" type="ORF">J5A53_08460</name>
    <name evidence="3" type="ORF">NCTC12967_01420</name>
</gene>
<accession>A0A3N4CUD1</accession>
<dbReference type="CDD" id="cd07750">
    <property type="entry name" value="PolyPPase_VTC_like"/>
    <property type="match status" value="1"/>
</dbReference>
<dbReference type="GO" id="GO:0006799">
    <property type="term" value="P:polyphosphate biosynthetic process"/>
    <property type="evidence" value="ECO:0007669"/>
    <property type="project" value="UniProtKB-ARBA"/>
</dbReference>
<dbReference type="Pfam" id="PF09359">
    <property type="entry name" value="VTC"/>
    <property type="match status" value="1"/>
</dbReference>
<sequence>MSLSDLAPVHLDELNAAAEFMSRVDRKYPLHQRAAEAILDCLPTGTRVLNIGGRTEFGYTSVYFDTTARDSYLLAARGRPHRFKVRVRHYRDSGEAFLEVKTRRGGNTVKERIPHDPSALFEIAPEQYGFISGRLATGGIRGIRPQWLGPSLETSYLRTTLLAADGRARLTLDRELVWKENGHSLRAPRLAIIETKAGSAPSSADRTLWYHGYRPQRISKYATGLAALHPELPANRWRRVLNRHF</sequence>
<evidence type="ECO:0000259" key="1">
    <source>
        <dbReference type="Pfam" id="PF09359"/>
    </source>
</evidence>
<organism evidence="3 4">
    <name type="scientific">Arachnia propionica</name>
    <dbReference type="NCBI Taxonomy" id="1750"/>
    <lineage>
        <taxon>Bacteria</taxon>
        <taxon>Bacillati</taxon>
        <taxon>Actinomycetota</taxon>
        <taxon>Actinomycetes</taxon>
        <taxon>Propionibacteriales</taxon>
        <taxon>Propionibacteriaceae</taxon>
        <taxon>Arachnia</taxon>
    </lineage>
</organism>
<dbReference type="EMBL" id="LR134406">
    <property type="protein sequence ID" value="VEH70133.1"/>
    <property type="molecule type" value="Genomic_DNA"/>
</dbReference>
<dbReference type="InterPro" id="IPR042267">
    <property type="entry name" value="VTC_sf"/>
</dbReference>
<dbReference type="GeneID" id="64406892"/>
<dbReference type="AlphaFoldDB" id="A0A3N4CUD1"/>
<dbReference type="InterPro" id="IPR018966">
    <property type="entry name" value="VTC_domain"/>
</dbReference>
<evidence type="ECO:0000313" key="4">
    <source>
        <dbReference type="Proteomes" id="UP000273044"/>
    </source>
</evidence>
<dbReference type="OrthoDB" id="148766at2"/>
<evidence type="ECO:0000313" key="3">
    <source>
        <dbReference type="EMBL" id="VEH70133.1"/>
    </source>
</evidence>
<keyword evidence="4" id="KW-1185">Reference proteome</keyword>
<dbReference type="Proteomes" id="UP000273044">
    <property type="component" value="Chromosome"/>
</dbReference>
<reference evidence="2" key="2">
    <citation type="submission" date="2021-03" db="EMBL/GenBank/DDBJ databases">
        <title>Human Oral Microbial Genomes.</title>
        <authorList>
            <person name="Johnston C.D."/>
            <person name="Chen T."/>
            <person name="Dewhirst F.E."/>
        </authorList>
    </citation>
    <scope>NUCLEOTIDE SEQUENCE</scope>
    <source>
        <strain evidence="2">F0714</strain>
    </source>
</reference>
<dbReference type="Proteomes" id="UP000677180">
    <property type="component" value="Chromosome"/>
</dbReference>
<name>A0A3N4CUD1_9ACTN</name>
<reference evidence="3 4" key="1">
    <citation type="submission" date="2018-12" db="EMBL/GenBank/DDBJ databases">
        <authorList>
            <consortium name="Pathogen Informatics"/>
        </authorList>
    </citation>
    <scope>NUCLEOTIDE SEQUENCE [LARGE SCALE GENOMIC DNA]</scope>
    <source>
        <strain evidence="3 4">NCTC12967</strain>
    </source>
</reference>
<dbReference type="EMBL" id="CP072385">
    <property type="protein sequence ID" value="QUC09874.1"/>
    <property type="molecule type" value="Genomic_DNA"/>
</dbReference>
<proteinExistence type="predicted"/>
<feature type="domain" description="VTC" evidence="1">
    <location>
        <begin position="23"/>
        <end position="229"/>
    </location>
</feature>
<protein>
    <submittedName>
        <fullName evidence="2">Polyphosphate polymerase domain-containing protein</fullName>
    </submittedName>
    <submittedName>
        <fullName evidence="3">VTC domain</fullName>
    </submittedName>
</protein>
<evidence type="ECO:0000313" key="2">
    <source>
        <dbReference type="EMBL" id="QUC09874.1"/>
    </source>
</evidence>
<dbReference type="OMA" id="RVDRKYV"/>
<dbReference type="Gene3D" id="3.20.100.30">
    <property type="entry name" value="VTC, catalytic tunnel domain"/>
    <property type="match status" value="1"/>
</dbReference>
<dbReference type="RefSeq" id="WP_014846510.1">
    <property type="nucleotide sequence ID" value="NZ_CAJZDL010000025.1"/>
</dbReference>